<dbReference type="Pfam" id="PF00248">
    <property type="entry name" value="Aldo_ket_red"/>
    <property type="match status" value="1"/>
</dbReference>
<proteinExistence type="predicted"/>
<name>C4WKR4_9HYPH</name>
<feature type="domain" description="NADP-dependent oxidoreductase" evidence="2">
    <location>
        <begin position="40"/>
        <end position="330"/>
    </location>
</feature>
<dbReference type="SUPFAM" id="SSF51430">
    <property type="entry name" value="NAD(P)-linked oxidoreductase"/>
    <property type="match status" value="1"/>
</dbReference>
<dbReference type="PRINTS" id="PR00069">
    <property type="entry name" value="ALDKETRDTASE"/>
</dbReference>
<reference evidence="3 4" key="1">
    <citation type="submission" date="2009-05" db="EMBL/GenBank/DDBJ databases">
        <authorList>
            <person name="Setubal J.C."/>
            <person name="Boyle S."/>
            <person name="Crasta O.R."/>
            <person name="Gillespie J.J."/>
            <person name="Kenyon R.W."/>
            <person name="Lu J."/>
            <person name="Mane S."/>
            <person name="Nagrani S."/>
            <person name="Shallom J.M."/>
            <person name="Shallom S."/>
            <person name="Shukla M."/>
            <person name="Snyder E.E."/>
            <person name="Sobral B.W."/>
            <person name="Wattam A.R."/>
            <person name="Will R."/>
            <person name="Williams K."/>
            <person name="Yoo H."/>
            <person name="Munk C."/>
            <person name="Tapia R."/>
            <person name="Green L."/>
            <person name="Rogers Y."/>
            <person name="Detter J.C."/>
            <person name="Bruce D."/>
            <person name="Brettin T.S."/>
            <person name="Tsolis R."/>
        </authorList>
    </citation>
    <scope>NUCLEOTIDE SEQUENCE [LARGE SCALE GENOMIC DNA]</scope>
    <source>
        <strain evidence="3 4">LMG 3301</strain>
    </source>
</reference>
<keyword evidence="1" id="KW-0560">Oxidoreductase</keyword>
<dbReference type="PANTHER" id="PTHR43625">
    <property type="entry name" value="AFLATOXIN B1 ALDEHYDE REDUCTASE"/>
    <property type="match status" value="1"/>
</dbReference>
<evidence type="ECO:0000259" key="2">
    <source>
        <dbReference type="Pfam" id="PF00248"/>
    </source>
</evidence>
<organism evidence="3 4">
    <name type="scientific">Brucella intermedia LMG 3301</name>
    <dbReference type="NCBI Taxonomy" id="641118"/>
    <lineage>
        <taxon>Bacteria</taxon>
        <taxon>Pseudomonadati</taxon>
        <taxon>Pseudomonadota</taxon>
        <taxon>Alphaproteobacteria</taxon>
        <taxon>Hyphomicrobiales</taxon>
        <taxon>Brucellaceae</taxon>
        <taxon>Brucella/Ochrobactrum group</taxon>
        <taxon>Brucella</taxon>
    </lineage>
</organism>
<sequence length="351" mass="38749">MPPAGSPPDFPHKFSISISHSKGTTMQQRKLGPQLSVSALGFGCMGMTYAYGGQDEQDAIRTLHRAVDLGVTFFDTAEVYGPFENEKLVGKALKPFRERVTIATKFGFRIEDGQTKGVDSRPEHIRDVAEASLKRLGIDVIDLFYQHRVDPSVPIEDVVGTLKDLIDEGKIRAIGLSEAGASTLRRAHAVHPIAALQSEYSLWARDPEEGVLPVCRELGIGFVPYSPLGRGMLTGTVRSQSDLAEDDFRKTLPRFQPGNLEANNRQVDRIVEIAQEKQVTPAQLALAWVLSRGDFIVPIPGVRKIRHLEDNVKAVEVVLTPEDLRRLDEVSTPNLIAGERYNEHQLALTGL</sequence>
<dbReference type="AlphaFoldDB" id="C4WKR4"/>
<evidence type="ECO:0000313" key="4">
    <source>
        <dbReference type="Proteomes" id="UP000004386"/>
    </source>
</evidence>
<gene>
    <name evidence="3" type="ORF">OINT_1002482</name>
</gene>
<dbReference type="GO" id="GO:0016491">
    <property type="term" value="F:oxidoreductase activity"/>
    <property type="evidence" value="ECO:0007669"/>
    <property type="project" value="UniProtKB-KW"/>
</dbReference>
<dbReference type="HOGENOM" id="CLU_023205_2_1_5"/>
<dbReference type="InterPro" id="IPR020471">
    <property type="entry name" value="AKR"/>
</dbReference>
<protein>
    <submittedName>
        <fullName evidence="3">Auxin-induced protein PCNT115</fullName>
    </submittedName>
</protein>
<dbReference type="GO" id="GO:0005737">
    <property type="term" value="C:cytoplasm"/>
    <property type="evidence" value="ECO:0007669"/>
    <property type="project" value="TreeGrafter"/>
</dbReference>
<evidence type="ECO:0000313" key="3">
    <source>
        <dbReference type="EMBL" id="EEQ97002.1"/>
    </source>
</evidence>
<comment type="caution">
    <text evidence="3">The sequence shown here is derived from an EMBL/GenBank/DDBJ whole genome shotgun (WGS) entry which is preliminary data.</text>
</comment>
<dbReference type="EMBL" id="ACQA01000001">
    <property type="protein sequence ID" value="EEQ97002.1"/>
    <property type="molecule type" value="Genomic_DNA"/>
</dbReference>
<accession>C4WKR4</accession>
<dbReference type="PANTHER" id="PTHR43625:SF40">
    <property type="entry name" value="ALDO-KETO REDUCTASE YAKC [NADP(+)]"/>
    <property type="match status" value="1"/>
</dbReference>
<dbReference type="InterPro" id="IPR036812">
    <property type="entry name" value="NAD(P)_OxRdtase_dom_sf"/>
</dbReference>
<dbReference type="CDD" id="cd19076">
    <property type="entry name" value="AKR_AKR13A_13D"/>
    <property type="match status" value="1"/>
</dbReference>
<dbReference type="Proteomes" id="UP000004386">
    <property type="component" value="Unassembled WGS sequence"/>
</dbReference>
<dbReference type="Gene3D" id="3.20.20.100">
    <property type="entry name" value="NADP-dependent oxidoreductase domain"/>
    <property type="match status" value="1"/>
</dbReference>
<dbReference type="InterPro" id="IPR023210">
    <property type="entry name" value="NADP_OxRdtase_dom"/>
</dbReference>
<dbReference type="InterPro" id="IPR050791">
    <property type="entry name" value="Aldo-Keto_reductase"/>
</dbReference>
<evidence type="ECO:0000256" key="1">
    <source>
        <dbReference type="ARBA" id="ARBA00023002"/>
    </source>
</evidence>